<evidence type="ECO:0000313" key="6">
    <source>
        <dbReference type="EMBL" id="OSQ50431.1"/>
    </source>
</evidence>
<dbReference type="Pfam" id="PF00355">
    <property type="entry name" value="Rieske"/>
    <property type="match status" value="1"/>
</dbReference>
<evidence type="ECO:0000256" key="1">
    <source>
        <dbReference type="ARBA" id="ARBA00022714"/>
    </source>
</evidence>
<dbReference type="Gene3D" id="2.102.10.10">
    <property type="entry name" value="Rieske [2Fe-2S] iron-sulphur domain"/>
    <property type="match status" value="1"/>
</dbReference>
<dbReference type="CDD" id="cd03467">
    <property type="entry name" value="Rieske"/>
    <property type="match status" value="1"/>
</dbReference>
<reference evidence="6 7" key="1">
    <citation type="submission" date="2014-03" db="EMBL/GenBank/DDBJ databases">
        <title>The draft genome sequence of Thalassospira alkalitolerans JCM 18968.</title>
        <authorList>
            <person name="Lai Q."/>
            <person name="Shao Z."/>
        </authorList>
    </citation>
    <scope>NUCLEOTIDE SEQUENCE [LARGE SCALE GENOMIC DNA]</scope>
    <source>
        <strain evidence="6 7">JCM 18968</strain>
    </source>
</reference>
<keyword evidence="4" id="KW-0411">Iron-sulfur</keyword>
<evidence type="ECO:0000256" key="3">
    <source>
        <dbReference type="ARBA" id="ARBA00023004"/>
    </source>
</evidence>
<evidence type="ECO:0000256" key="2">
    <source>
        <dbReference type="ARBA" id="ARBA00022723"/>
    </source>
</evidence>
<keyword evidence="2" id="KW-0479">Metal-binding</keyword>
<dbReference type="STRING" id="1293890.TALK_00345"/>
<keyword evidence="1" id="KW-0001">2Fe-2S</keyword>
<dbReference type="InterPro" id="IPR017941">
    <property type="entry name" value="Rieske_2Fe-2S"/>
</dbReference>
<evidence type="ECO:0000256" key="4">
    <source>
        <dbReference type="ARBA" id="ARBA00023014"/>
    </source>
</evidence>
<dbReference type="EMBL" id="JFKB01000001">
    <property type="protein sequence ID" value="OSQ50431.1"/>
    <property type="molecule type" value="Genomic_DNA"/>
</dbReference>
<dbReference type="PROSITE" id="PS51296">
    <property type="entry name" value="RIESKE"/>
    <property type="match status" value="1"/>
</dbReference>
<name>A0A1Y2LGZ1_9PROT</name>
<evidence type="ECO:0000259" key="5">
    <source>
        <dbReference type="PROSITE" id="PS51296"/>
    </source>
</evidence>
<keyword evidence="3" id="KW-0408">Iron</keyword>
<accession>A0A1Y2LGZ1</accession>
<dbReference type="GO" id="GO:0051537">
    <property type="term" value="F:2 iron, 2 sulfur cluster binding"/>
    <property type="evidence" value="ECO:0007669"/>
    <property type="project" value="UniProtKB-KW"/>
</dbReference>
<dbReference type="GO" id="GO:0046872">
    <property type="term" value="F:metal ion binding"/>
    <property type="evidence" value="ECO:0007669"/>
    <property type="project" value="UniProtKB-KW"/>
</dbReference>
<dbReference type="AlphaFoldDB" id="A0A1Y2LGZ1"/>
<dbReference type="InterPro" id="IPR036922">
    <property type="entry name" value="Rieske_2Fe-2S_sf"/>
</dbReference>
<evidence type="ECO:0000313" key="7">
    <source>
        <dbReference type="Proteomes" id="UP000193396"/>
    </source>
</evidence>
<proteinExistence type="predicted"/>
<organism evidence="6 7">
    <name type="scientific">Thalassospira alkalitolerans</name>
    <dbReference type="NCBI Taxonomy" id="1293890"/>
    <lineage>
        <taxon>Bacteria</taxon>
        <taxon>Pseudomonadati</taxon>
        <taxon>Pseudomonadota</taxon>
        <taxon>Alphaproteobacteria</taxon>
        <taxon>Rhodospirillales</taxon>
        <taxon>Thalassospiraceae</taxon>
        <taxon>Thalassospira</taxon>
    </lineage>
</organism>
<sequence>MAGLPPSGTVLCDVADLDATGAKGISLGDGADRMGIFIVRDGAGVFGYVNSCPHIGVPLDLEPDEFISNLGHDIICSTHGARFRVEDGHCISGPCAGDALAPVAVKIDNEKIVLA</sequence>
<keyword evidence="7" id="KW-1185">Reference proteome</keyword>
<protein>
    <submittedName>
        <fullName evidence="6">(2Fe-2S)-binding protein</fullName>
    </submittedName>
</protein>
<dbReference type="SUPFAM" id="SSF50022">
    <property type="entry name" value="ISP domain"/>
    <property type="match status" value="1"/>
</dbReference>
<gene>
    <name evidence="6" type="ORF">TALK_00345</name>
</gene>
<comment type="caution">
    <text evidence="6">The sequence shown here is derived from an EMBL/GenBank/DDBJ whole genome shotgun (WGS) entry which is preliminary data.</text>
</comment>
<dbReference type="PANTHER" id="PTHR40261:SF1">
    <property type="entry name" value="RIESKE DOMAIN-CONTAINING PROTEIN"/>
    <property type="match status" value="1"/>
</dbReference>
<dbReference type="PANTHER" id="PTHR40261">
    <property type="match status" value="1"/>
</dbReference>
<feature type="domain" description="Rieske" evidence="5">
    <location>
        <begin position="9"/>
        <end position="114"/>
    </location>
</feature>
<dbReference type="Proteomes" id="UP000193396">
    <property type="component" value="Unassembled WGS sequence"/>
</dbReference>